<keyword evidence="4" id="KW-1185">Reference proteome</keyword>
<dbReference type="SMART" id="SM00672">
    <property type="entry name" value="CAP10"/>
    <property type="match status" value="1"/>
</dbReference>
<dbReference type="PANTHER" id="PTHR12203:SF118">
    <property type="entry name" value="BETA-1,2-XYLOSYLTRANSFERASE 1"/>
    <property type="match status" value="1"/>
</dbReference>
<dbReference type="Pfam" id="PF05686">
    <property type="entry name" value="Glyco_transf_90"/>
    <property type="match status" value="1"/>
</dbReference>
<reference evidence="3" key="1">
    <citation type="submission" date="2021-03" db="EMBL/GenBank/DDBJ databases">
        <title>Evolutionary innovations through gain and loss of genes in the ectomycorrhizal Boletales.</title>
        <authorList>
            <person name="Wu G."/>
            <person name="Miyauchi S."/>
            <person name="Morin E."/>
            <person name="Yang Z.-L."/>
            <person name="Xu J."/>
            <person name="Martin F.M."/>
        </authorList>
    </citation>
    <scope>NUCLEOTIDE SEQUENCE</scope>
    <source>
        <strain evidence="3">BR01</strain>
    </source>
</reference>
<feature type="region of interest" description="Disordered" evidence="1">
    <location>
        <begin position="125"/>
        <end position="144"/>
    </location>
</feature>
<accession>A0A8I2YYF8</accession>
<evidence type="ECO:0000313" key="3">
    <source>
        <dbReference type="EMBL" id="KAG6380385.1"/>
    </source>
</evidence>
<comment type="caution">
    <text evidence="3">The sequence shown here is derived from an EMBL/GenBank/DDBJ whole genome shotgun (WGS) entry which is preliminary data.</text>
</comment>
<name>A0A8I2YYF8_9AGAM</name>
<proteinExistence type="predicted"/>
<dbReference type="PANTHER" id="PTHR12203">
    <property type="entry name" value="KDEL LYS-ASP-GLU-LEU CONTAINING - RELATED"/>
    <property type="match status" value="1"/>
</dbReference>
<evidence type="ECO:0000259" key="2">
    <source>
        <dbReference type="SMART" id="SM00672"/>
    </source>
</evidence>
<dbReference type="AlphaFoldDB" id="A0A8I2YYF8"/>
<dbReference type="Proteomes" id="UP000683000">
    <property type="component" value="Unassembled WGS sequence"/>
</dbReference>
<gene>
    <name evidence="3" type="ORF">JVT61DRAFT_8500</name>
</gene>
<protein>
    <submittedName>
        <fullName evidence="3">Glycosyltransferase family 90 protein</fullName>
    </submittedName>
</protein>
<feature type="domain" description="Glycosyl transferase CAP10" evidence="2">
    <location>
        <begin position="86"/>
        <end position="359"/>
    </location>
</feature>
<dbReference type="InterPro" id="IPR006598">
    <property type="entry name" value="CAP10"/>
</dbReference>
<dbReference type="GO" id="GO:0016740">
    <property type="term" value="F:transferase activity"/>
    <property type="evidence" value="ECO:0007669"/>
    <property type="project" value="UniProtKB-KW"/>
</dbReference>
<sequence>MALEAAANGTSMSTLSFHSRAQTCLQSQNAAGFKDVLPTRLPVSTRPHSRRHPYHSRLHLPRQFIASHRDTMNPCMHPSLLATHGQFLRYETGPFPETTLVPRFSLCGTVLHHDIRPPVPYGWDFDSDPEPEENEEDGGGAFEEDLPWEHKANERLDWRGRTTGIYASPDSWWGNGHRQRLVTLANSLEGNVSVLRAPESGMEYEVEATPVGEPESVPFAQINPSWMNVAFTDKPIACDQGTCDEMTRIWPFLEVQGKSEEGQYKFILDVDGNGWSGRFKRLITSNALIFKATIYPEWYTSRIAPWVHYVPIQVSYADLYDAVAFFREHDALASRIARAGRAWSRRYWRRTDMTAYLYR</sequence>
<dbReference type="EMBL" id="JAGFBS010000003">
    <property type="protein sequence ID" value="KAG6380385.1"/>
    <property type="molecule type" value="Genomic_DNA"/>
</dbReference>
<organism evidence="3 4">
    <name type="scientific">Boletus reticuloceps</name>
    <dbReference type="NCBI Taxonomy" id="495285"/>
    <lineage>
        <taxon>Eukaryota</taxon>
        <taxon>Fungi</taxon>
        <taxon>Dikarya</taxon>
        <taxon>Basidiomycota</taxon>
        <taxon>Agaricomycotina</taxon>
        <taxon>Agaricomycetes</taxon>
        <taxon>Agaricomycetidae</taxon>
        <taxon>Boletales</taxon>
        <taxon>Boletineae</taxon>
        <taxon>Boletaceae</taxon>
        <taxon>Boletoideae</taxon>
        <taxon>Boletus</taxon>
    </lineage>
</organism>
<evidence type="ECO:0000313" key="4">
    <source>
        <dbReference type="Proteomes" id="UP000683000"/>
    </source>
</evidence>
<evidence type="ECO:0000256" key="1">
    <source>
        <dbReference type="SAM" id="MobiDB-lite"/>
    </source>
</evidence>
<dbReference type="OrthoDB" id="541052at2759"/>
<keyword evidence="3" id="KW-0808">Transferase</keyword>
<dbReference type="InterPro" id="IPR051091">
    <property type="entry name" value="O-Glucosyltr/Glycosyltrsf_90"/>
</dbReference>